<evidence type="ECO:0000256" key="21">
    <source>
        <dbReference type="ARBA" id="ARBA00044924"/>
    </source>
</evidence>
<dbReference type="GO" id="GO:0005765">
    <property type="term" value="C:lysosomal membrane"/>
    <property type="evidence" value="ECO:0007669"/>
    <property type="project" value="UniProtKB-SubCell"/>
</dbReference>
<comment type="similarity">
    <text evidence="3">Belongs to the major facilitator superfamily.</text>
</comment>
<comment type="catalytic activity">
    <reaction evidence="11">
        <text>L-alpha-aminoacyl-L-arginine(out) = L-alpha-aminoacyl-L-arginine(in)</text>
        <dbReference type="Rhea" id="RHEA:79367"/>
        <dbReference type="ChEBI" id="CHEBI:229968"/>
    </reaction>
</comment>
<comment type="catalytic activity">
    <reaction evidence="9">
        <text>L-lysyl-L-alanine(out) = L-lysyl-L-alanine(in)</text>
        <dbReference type="Rhea" id="RHEA:79399"/>
        <dbReference type="ChEBI" id="CHEBI:229954"/>
    </reaction>
</comment>
<evidence type="ECO:0000256" key="19">
    <source>
        <dbReference type="ARBA" id="ARBA00044912"/>
    </source>
</evidence>
<evidence type="ECO:0000256" key="13">
    <source>
        <dbReference type="ARBA" id="ARBA00044891"/>
    </source>
</evidence>
<evidence type="ECO:0000256" key="8">
    <source>
        <dbReference type="ARBA" id="ARBA00023228"/>
    </source>
</evidence>
<keyword evidence="6 26" id="KW-1133">Transmembrane helix</keyword>
<dbReference type="RefSeq" id="WP_244876451.1">
    <property type="nucleotide sequence ID" value="NZ_BOQP01000039.1"/>
</dbReference>
<dbReference type="InterPro" id="IPR011701">
    <property type="entry name" value="MFS"/>
</dbReference>
<comment type="catalytic activity">
    <reaction evidence="18">
        <text>L-arginyl-glycine(out) = L-arginyl-glycine(in)</text>
        <dbReference type="Rhea" id="RHEA:79391"/>
        <dbReference type="ChEBI" id="CHEBI:229955"/>
    </reaction>
</comment>
<dbReference type="Pfam" id="PF07690">
    <property type="entry name" value="MFS_1"/>
    <property type="match status" value="1"/>
</dbReference>
<protein>
    <recommendedName>
        <fullName evidence="22">Lysosomal dipeptide transporter MFSD1</fullName>
    </recommendedName>
    <alternativeName>
        <fullName evidence="23">Major facilitator superfamily domain-containing protein 1</fullName>
    </alternativeName>
</protein>
<feature type="transmembrane region" description="Helical" evidence="26">
    <location>
        <begin position="83"/>
        <end position="105"/>
    </location>
</feature>
<dbReference type="SUPFAM" id="SSF103473">
    <property type="entry name" value="MFS general substrate transporter"/>
    <property type="match status" value="1"/>
</dbReference>
<comment type="catalytic activity">
    <reaction evidence="16">
        <text>L-arginyl-L-alpha-amino acid(out) = L-arginyl-L-alpha-amino acid(in)</text>
        <dbReference type="Rhea" id="RHEA:79371"/>
        <dbReference type="ChEBI" id="CHEBI:84315"/>
    </reaction>
</comment>
<evidence type="ECO:0000256" key="17">
    <source>
        <dbReference type="ARBA" id="ARBA00044900"/>
    </source>
</evidence>
<feature type="transmembrane region" description="Helical" evidence="26">
    <location>
        <begin position="50"/>
        <end position="71"/>
    </location>
</feature>
<sequence length="451" mass="47536">MEARERTEWMTMRGGARAWAVWGIALSAYVVAVLHRTSLGVAGLDAQQRFGIGAGALASFAVLQLLVYAGLQVPVGVLLDRFGSLRLIVAGALIMASGQLLMAFADGLTGAVIARVLVGAGDAMTFISVLRLVPQWFPTKRVPVVNQLSGIVGQLGQVLSAVPLAALLAGPGWTTAFVSAAATGLFVAILALVALHDTPERRVNTGAAISARKLGQDLRSAWQHPGTRLGLWTHFTTQFTGTVFALMWGYPFLIAGEGLSRGTASTLLTLFVLVGMIGGPLIGVVVQKHPLRRSWVVLAVVAANALGWGLVIAWPGRAPMAVLLILVVALGLGGPGSMIGFEFARTFNPPNRLGTATGIVNVGGFVASLVTIELVGLILDARTGGRADYDITDFKVAMSVQYALMAIGVLGILRTRRLARRRMAAEGVHVRPLREALADRGWFSSERIGKG</sequence>
<evidence type="ECO:0000313" key="29">
    <source>
        <dbReference type="Proteomes" id="UP000680865"/>
    </source>
</evidence>
<evidence type="ECO:0000256" key="4">
    <source>
        <dbReference type="ARBA" id="ARBA00022448"/>
    </source>
</evidence>
<evidence type="ECO:0000256" key="10">
    <source>
        <dbReference type="ARBA" id="ARBA00044878"/>
    </source>
</evidence>
<evidence type="ECO:0000256" key="20">
    <source>
        <dbReference type="ARBA" id="ARBA00044919"/>
    </source>
</evidence>
<dbReference type="PANTHER" id="PTHR23512:SF3">
    <property type="entry name" value="MAJOR FACILITATOR SUPERFAMILY DOMAIN-CONTAINING PROTEIN 1"/>
    <property type="match status" value="1"/>
</dbReference>
<comment type="catalytic activity">
    <reaction evidence="10">
        <text>L-histidyl-glycine(out) = L-histidyl-glycine(in)</text>
        <dbReference type="Rhea" id="RHEA:79395"/>
        <dbReference type="ChEBI" id="CHEBI:229957"/>
    </reaction>
</comment>
<feature type="transmembrane region" description="Helical" evidence="26">
    <location>
        <begin position="262"/>
        <end position="286"/>
    </location>
</feature>
<comment type="catalytic activity">
    <reaction evidence="15">
        <text>L-aspartyl-L-lysine(out) = L-aspartyl-L-lysine(in)</text>
        <dbReference type="Rhea" id="RHEA:79411"/>
        <dbReference type="ChEBI" id="CHEBI:229953"/>
    </reaction>
</comment>
<comment type="catalytic activity">
    <reaction evidence="20">
        <text>L-alanyl-L-lysine(out) = L-alanyl-L-lysine(in)</text>
        <dbReference type="Rhea" id="RHEA:79415"/>
        <dbReference type="ChEBI" id="CHEBI:192470"/>
    </reaction>
</comment>
<dbReference type="Gene3D" id="1.20.1250.20">
    <property type="entry name" value="MFS general substrate transporter like domains"/>
    <property type="match status" value="2"/>
</dbReference>
<keyword evidence="5 26" id="KW-0812">Transmembrane</keyword>
<keyword evidence="29" id="KW-1185">Reference proteome</keyword>
<evidence type="ECO:0000256" key="22">
    <source>
        <dbReference type="ARBA" id="ARBA00044985"/>
    </source>
</evidence>
<evidence type="ECO:0000259" key="27">
    <source>
        <dbReference type="PROSITE" id="PS50850"/>
    </source>
</evidence>
<keyword evidence="8" id="KW-0458">Lysosome</keyword>
<evidence type="ECO:0000256" key="6">
    <source>
        <dbReference type="ARBA" id="ARBA00022989"/>
    </source>
</evidence>
<dbReference type="GO" id="GO:0022857">
    <property type="term" value="F:transmembrane transporter activity"/>
    <property type="evidence" value="ECO:0007669"/>
    <property type="project" value="InterPro"/>
</dbReference>
<evidence type="ECO:0000256" key="9">
    <source>
        <dbReference type="ARBA" id="ARBA00044876"/>
    </source>
</evidence>
<feature type="transmembrane region" description="Helical" evidence="26">
    <location>
        <begin position="20"/>
        <end position="38"/>
    </location>
</feature>
<gene>
    <name evidence="28" type="ORF">Aco04nite_65110</name>
</gene>
<evidence type="ECO:0000313" key="28">
    <source>
        <dbReference type="EMBL" id="GIM79364.1"/>
    </source>
</evidence>
<evidence type="ECO:0000256" key="7">
    <source>
        <dbReference type="ARBA" id="ARBA00023136"/>
    </source>
</evidence>
<feature type="transmembrane region" description="Helical" evidence="26">
    <location>
        <begin position="353"/>
        <end position="379"/>
    </location>
</feature>
<feature type="transmembrane region" description="Helical" evidence="26">
    <location>
        <begin position="295"/>
        <end position="314"/>
    </location>
</feature>
<dbReference type="InterPro" id="IPR052187">
    <property type="entry name" value="MFSD1"/>
</dbReference>
<comment type="function">
    <text evidence="24">Lysosomal dipeptide uniporter that selectively exports lysine, arginine or histidine-containing dipeptides with a net positive charge from the lysosome lumen into the cytosol. Could play a role in a specific type of protein O-glycosylation indirectly regulating macrophages migration and tissue invasion. Also essential for liver homeostasis.</text>
</comment>
<reference evidence="28" key="1">
    <citation type="submission" date="2021-03" db="EMBL/GenBank/DDBJ databases">
        <title>Whole genome shotgun sequence of Actinoplanes consettensis NBRC 14913.</title>
        <authorList>
            <person name="Komaki H."/>
            <person name="Tamura T."/>
        </authorList>
    </citation>
    <scope>NUCLEOTIDE SEQUENCE</scope>
    <source>
        <strain evidence="28">NBRC 14913</strain>
    </source>
</reference>
<dbReference type="EMBL" id="BOQP01000039">
    <property type="protein sequence ID" value="GIM79364.1"/>
    <property type="molecule type" value="Genomic_DNA"/>
</dbReference>
<dbReference type="PROSITE" id="PS50850">
    <property type="entry name" value="MFS"/>
    <property type="match status" value="1"/>
</dbReference>
<evidence type="ECO:0000256" key="2">
    <source>
        <dbReference type="ARBA" id="ARBA00004651"/>
    </source>
</evidence>
<comment type="catalytic activity">
    <reaction evidence="12">
        <text>L-alpha-aminoacyl-L-histidine(out) = L-alpha-aminoacyl-L-histidine(in)</text>
        <dbReference type="Rhea" id="RHEA:79375"/>
        <dbReference type="ChEBI" id="CHEBI:229967"/>
    </reaction>
</comment>
<evidence type="ECO:0000256" key="16">
    <source>
        <dbReference type="ARBA" id="ARBA00044899"/>
    </source>
</evidence>
<evidence type="ECO:0000256" key="24">
    <source>
        <dbReference type="ARBA" id="ARBA00045709"/>
    </source>
</evidence>
<dbReference type="AlphaFoldDB" id="A0A919SWP6"/>
<comment type="catalytic activity">
    <reaction evidence="21">
        <text>L-lysyl-glycine(out) = L-lysyl-glycine(in)</text>
        <dbReference type="Rhea" id="RHEA:79407"/>
        <dbReference type="ChEBI" id="CHEBI:191202"/>
    </reaction>
</comment>
<comment type="catalytic activity">
    <reaction evidence="13">
        <text>L-lysyl-L-alpha-amino acid(out) = L-lysyl-L-alpha-amino acid(in)</text>
        <dbReference type="Rhea" id="RHEA:79387"/>
        <dbReference type="ChEBI" id="CHEBI:229965"/>
    </reaction>
</comment>
<evidence type="ECO:0000256" key="26">
    <source>
        <dbReference type="SAM" id="Phobius"/>
    </source>
</evidence>
<feature type="transmembrane region" description="Helical" evidence="26">
    <location>
        <begin position="229"/>
        <end position="250"/>
    </location>
</feature>
<accession>A0A919SWP6</accession>
<feature type="transmembrane region" description="Helical" evidence="26">
    <location>
        <begin position="175"/>
        <end position="195"/>
    </location>
</feature>
<evidence type="ECO:0000256" key="11">
    <source>
        <dbReference type="ARBA" id="ARBA00044881"/>
    </source>
</evidence>
<comment type="caution">
    <text evidence="28">The sequence shown here is derived from an EMBL/GenBank/DDBJ whole genome shotgun (WGS) entry which is preliminary data.</text>
</comment>
<keyword evidence="7 26" id="KW-0472">Membrane</keyword>
<feature type="transmembrane region" description="Helical" evidence="26">
    <location>
        <begin position="320"/>
        <end position="341"/>
    </location>
</feature>
<dbReference type="GO" id="GO:0005886">
    <property type="term" value="C:plasma membrane"/>
    <property type="evidence" value="ECO:0007669"/>
    <property type="project" value="UniProtKB-SubCell"/>
</dbReference>
<organism evidence="28 29">
    <name type="scientific">Winogradskya consettensis</name>
    <dbReference type="NCBI Taxonomy" id="113560"/>
    <lineage>
        <taxon>Bacteria</taxon>
        <taxon>Bacillati</taxon>
        <taxon>Actinomycetota</taxon>
        <taxon>Actinomycetes</taxon>
        <taxon>Micromonosporales</taxon>
        <taxon>Micromonosporaceae</taxon>
        <taxon>Winogradskya</taxon>
    </lineage>
</organism>
<evidence type="ECO:0000256" key="25">
    <source>
        <dbReference type="ARBA" id="ARBA00046376"/>
    </source>
</evidence>
<evidence type="ECO:0000256" key="5">
    <source>
        <dbReference type="ARBA" id="ARBA00022692"/>
    </source>
</evidence>
<feature type="transmembrane region" description="Helical" evidence="26">
    <location>
        <begin position="111"/>
        <end position="133"/>
    </location>
</feature>
<comment type="subcellular location">
    <subcellularLocation>
        <location evidence="2">Cell membrane</location>
        <topology evidence="2">Multi-pass membrane protein</topology>
    </subcellularLocation>
    <subcellularLocation>
        <location evidence="1">Lysosome membrane</location>
        <topology evidence="1">Multi-pass membrane protein</topology>
    </subcellularLocation>
</comment>
<evidence type="ECO:0000256" key="18">
    <source>
        <dbReference type="ARBA" id="ARBA00044903"/>
    </source>
</evidence>
<comment type="catalytic activity">
    <reaction evidence="19">
        <text>L-histidyl-L-alpha-amino acid(out) = L-histidyl-L-alpha-amino acid(in)</text>
        <dbReference type="Rhea" id="RHEA:79379"/>
        <dbReference type="ChEBI" id="CHEBI:229964"/>
    </reaction>
</comment>
<keyword evidence="4" id="KW-0813">Transport</keyword>
<comment type="catalytic activity">
    <reaction evidence="17">
        <text>L-lysyl-L-lysine(out) = L-lysyl-L-lysine(in)</text>
        <dbReference type="Rhea" id="RHEA:79403"/>
        <dbReference type="ChEBI" id="CHEBI:229956"/>
    </reaction>
</comment>
<dbReference type="CDD" id="cd06174">
    <property type="entry name" value="MFS"/>
    <property type="match status" value="1"/>
</dbReference>
<dbReference type="Proteomes" id="UP000680865">
    <property type="component" value="Unassembled WGS sequence"/>
</dbReference>
<dbReference type="InterPro" id="IPR036259">
    <property type="entry name" value="MFS_trans_sf"/>
</dbReference>
<name>A0A919SWP6_9ACTN</name>
<dbReference type="PANTHER" id="PTHR23512">
    <property type="entry name" value="MAJOR FACILITATOR SUPERFAMILY DOMAIN-CONTAINING PROTEIN 1"/>
    <property type="match status" value="1"/>
</dbReference>
<evidence type="ECO:0000256" key="14">
    <source>
        <dbReference type="ARBA" id="ARBA00044893"/>
    </source>
</evidence>
<evidence type="ECO:0000256" key="3">
    <source>
        <dbReference type="ARBA" id="ARBA00008335"/>
    </source>
</evidence>
<proteinExistence type="inferred from homology"/>
<evidence type="ECO:0000256" key="12">
    <source>
        <dbReference type="ARBA" id="ARBA00044884"/>
    </source>
</evidence>
<dbReference type="InterPro" id="IPR020846">
    <property type="entry name" value="MFS_dom"/>
</dbReference>
<feature type="domain" description="Major facilitator superfamily (MFS) profile" evidence="27">
    <location>
        <begin position="16"/>
        <end position="423"/>
    </location>
</feature>
<feature type="transmembrane region" description="Helical" evidence="26">
    <location>
        <begin position="394"/>
        <end position="413"/>
    </location>
</feature>
<comment type="catalytic activity">
    <reaction evidence="14">
        <text>L-alpha-aminoacyl-L-lysine(out) = L-alpha-aminoacyl-L-lysine(in)</text>
        <dbReference type="Rhea" id="RHEA:79383"/>
        <dbReference type="ChEBI" id="CHEBI:229966"/>
    </reaction>
</comment>
<comment type="subunit">
    <text evidence="25">Homodimer. Interacts with lysosomal protein GLMP (via lumenal domain); the interaction starts while both proteins are still in the endoplasmic reticulum and is required for stabilization of MFSD1 in lysosomes but has no direct effect on its targeting to lysosomes or transporter activity.</text>
</comment>
<evidence type="ECO:0000256" key="23">
    <source>
        <dbReference type="ARBA" id="ARBA00045018"/>
    </source>
</evidence>
<evidence type="ECO:0000256" key="1">
    <source>
        <dbReference type="ARBA" id="ARBA00004155"/>
    </source>
</evidence>
<evidence type="ECO:0000256" key="15">
    <source>
        <dbReference type="ARBA" id="ARBA00044898"/>
    </source>
</evidence>